<proteinExistence type="predicted"/>
<dbReference type="InterPro" id="IPR029058">
    <property type="entry name" value="AB_hydrolase_fold"/>
</dbReference>
<feature type="domain" description="Dienelactone hydrolase" evidence="1">
    <location>
        <begin position="15"/>
        <end position="218"/>
    </location>
</feature>
<organism evidence="2 3">
    <name type="scientific">Rhodanobacter denitrificans</name>
    <dbReference type="NCBI Taxonomy" id="666685"/>
    <lineage>
        <taxon>Bacteria</taxon>
        <taxon>Pseudomonadati</taxon>
        <taxon>Pseudomonadota</taxon>
        <taxon>Gammaproteobacteria</taxon>
        <taxon>Lysobacterales</taxon>
        <taxon>Rhodanobacteraceae</taxon>
        <taxon>Rhodanobacter</taxon>
    </lineage>
</organism>
<dbReference type="GO" id="GO:0016787">
    <property type="term" value="F:hydrolase activity"/>
    <property type="evidence" value="ECO:0007669"/>
    <property type="project" value="InterPro"/>
</dbReference>
<name>A0A2W5LXF5_9GAMM</name>
<sequence>MGQTISIGSGGLQCIGAYLARPEGTAKGGLVIAQEIFGVNAHIRSVADRFAAHGYVAIAPAFFDRVERDVELGYDEAGFRRGRELIAEVGLPAAVEDVASAAEAIASAGRIGCVGYCWGGTVAFLAATRLGLPAVSYYGMRNVQFFDETPRAPLMFHFGERDASIPPEMIQRHRDALPGAEVYTYPAGHGFNRDVGADYEPASAALALERTLAFFARHLAPA</sequence>
<dbReference type="InterPro" id="IPR051049">
    <property type="entry name" value="Dienelactone_hydrolase-like"/>
</dbReference>
<dbReference type="AlphaFoldDB" id="A0A2W5LXF5"/>
<gene>
    <name evidence="2" type="ORF">DI564_13765</name>
</gene>
<dbReference type="PANTHER" id="PTHR46623:SF6">
    <property type="entry name" value="ALPHA_BETA-HYDROLASES SUPERFAMILY PROTEIN"/>
    <property type="match status" value="1"/>
</dbReference>
<accession>A0A2W5LXF5</accession>
<dbReference type="InterPro" id="IPR002925">
    <property type="entry name" value="Dienelactn_hydro"/>
</dbReference>
<dbReference type="SUPFAM" id="SSF53474">
    <property type="entry name" value="alpha/beta-Hydrolases"/>
    <property type="match status" value="1"/>
</dbReference>
<dbReference type="EMBL" id="QFPO01000014">
    <property type="protein sequence ID" value="PZQ12027.1"/>
    <property type="molecule type" value="Genomic_DNA"/>
</dbReference>
<protein>
    <submittedName>
        <fullName evidence="2">Carboxymethylenebutenolidase</fullName>
    </submittedName>
</protein>
<reference evidence="2 3" key="1">
    <citation type="submission" date="2017-08" db="EMBL/GenBank/DDBJ databases">
        <title>Infants hospitalized years apart are colonized by the same room-sourced microbial strains.</title>
        <authorList>
            <person name="Brooks B."/>
            <person name="Olm M.R."/>
            <person name="Firek B.A."/>
            <person name="Baker R."/>
            <person name="Thomas B.C."/>
            <person name="Morowitz M.J."/>
            <person name="Banfield J.F."/>
        </authorList>
    </citation>
    <scope>NUCLEOTIDE SEQUENCE [LARGE SCALE GENOMIC DNA]</scope>
    <source>
        <strain evidence="2">S2_005_003_R2_42</strain>
    </source>
</reference>
<dbReference type="Gene3D" id="3.40.50.1820">
    <property type="entry name" value="alpha/beta hydrolase"/>
    <property type="match status" value="1"/>
</dbReference>
<dbReference type="PANTHER" id="PTHR46623">
    <property type="entry name" value="CARBOXYMETHYLENEBUTENOLIDASE-RELATED"/>
    <property type="match status" value="1"/>
</dbReference>
<comment type="caution">
    <text evidence="2">The sequence shown here is derived from an EMBL/GenBank/DDBJ whole genome shotgun (WGS) entry which is preliminary data.</text>
</comment>
<evidence type="ECO:0000313" key="3">
    <source>
        <dbReference type="Proteomes" id="UP000249046"/>
    </source>
</evidence>
<dbReference type="Pfam" id="PF01738">
    <property type="entry name" value="DLH"/>
    <property type="match status" value="1"/>
</dbReference>
<evidence type="ECO:0000259" key="1">
    <source>
        <dbReference type="Pfam" id="PF01738"/>
    </source>
</evidence>
<evidence type="ECO:0000313" key="2">
    <source>
        <dbReference type="EMBL" id="PZQ12027.1"/>
    </source>
</evidence>
<dbReference type="Proteomes" id="UP000249046">
    <property type="component" value="Unassembled WGS sequence"/>
</dbReference>